<dbReference type="AlphaFoldDB" id="A0AA39Q492"/>
<name>A0AA39Q492_9AGAR</name>
<sequence length="352" mass="39790">MFIFDELPPQLIMMLYSFSESILHLRLYLSFTLLRTIPSLGLSLPSLQTLLILSTDAGIIDEPLELFPVCPQLRELGFVDVNDPTHYLSLPWEQVTDYRWYYCNEGTDTSAHVSSLKKMIRLRNCVLQCAYPTLTASTNRAMDPSLCRKIRLLDLQSDFDRVGQIALRQVMDRLTLPELLQLRVACPKSSTEYARKGVFAAIRCLIDRSLPPLTVFHFSGGGHIAVEDLCHIISSLHMLEDFQLTGLDKDTITTEVVTAFMTHPPSGTINVPQLRILHLSGVAKAGVYLLADMIQSRLILEEGSSNPVSRLKSVKIDTDYDFLEEYSHMTNQAHDIGGWIKHGLVCEFNRYV</sequence>
<evidence type="ECO:0000313" key="2">
    <source>
        <dbReference type="Proteomes" id="UP001175228"/>
    </source>
</evidence>
<evidence type="ECO:0000313" key="1">
    <source>
        <dbReference type="EMBL" id="KAK0494558.1"/>
    </source>
</evidence>
<comment type="caution">
    <text evidence="1">The sequence shown here is derived from an EMBL/GenBank/DDBJ whole genome shotgun (WGS) entry which is preliminary data.</text>
</comment>
<keyword evidence="2" id="KW-1185">Reference proteome</keyword>
<organism evidence="1 2">
    <name type="scientific">Armillaria luteobubalina</name>
    <dbReference type="NCBI Taxonomy" id="153913"/>
    <lineage>
        <taxon>Eukaryota</taxon>
        <taxon>Fungi</taxon>
        <taxon>Dikarya</taxon>
        <taxon>Basidiomycota</taxon>
        <taxon>Agaricomycotina</taxon>
        <taxon>Agaricomycetes</taxon>
        <taxon>Agaricomycetidae</taxon>
        <taxon>Agaricales</taxon>
        <taxon>Marasmiineae</taxon>
        <taxon>Physalacriaceae</taxon>
        <taxon>Armillaria</taxon>
    </lineage>
</organism>
<protein>
    <recommendedName>
        <fullName evidence="3">F-box domain-containing protein</fullName>
    </recommendedName>
</protein>
<proteinExistence type="predicted"/>
<gene>
    <name evidence="1" type="ORF">EDD18DRAFT_1355293</name>
</gene>
<dbReference type="Proteomes" id="UP001175228">
    <property type="component" value="Unassembled WGS sequence"/>
</dbReference>
<evidence type="ECO:0008006" key="3">
    <source>
        <dbReference type="Google" id="ProtNLM"/>
    </source>
</evidence>
<dbReference type="InterPro" id="IPR032675">
    <property type="entry name" value="LRR_dom_sf"/>
</dbReference>
<dbReference type="EMBL" id="JAUEPU010000020">
    <property type="protein sequence ID" value="KAK0494558.1"/>
    <property type="molecule type" value="Genomic_DNA"/>
</dbReference>
<reference evidence="1" key="1">
    <citation type="submission" date="2023-06" db="EMBL/GenBank/DDBJ databases">
        <authorList>
            <consortium name="Lawrence Berkeley National Laboratory"/>
            <person name="Ahrendt S."/>
            <person name="Sahu N."/>
            <person name="Indic B."/>
            <person name="Wong-Bajracharya J."/>
            <person name="Merenyi Z."/>
            <person name="Ke H.-M."/>
            <person name="Monk M."/>
            <person name="Kocsube S."/>
            <person name="Drula E."/>
            <person name="Lipzen A."/>
            <person name="Balint B."/>
            <person name="Henrissat B."/>
            <person name="Andreopoulos B."/>
            <person name="Martin F.M."/>
            <person name="Harder C.B."/>
            <person name="Rigling D."/>
            <person name="Ford K.L."/>
            <person name="Foster G.D."/>
            <person name="Pangilinan J."/>
            <person name="Papanicolaou A."/>
            <person name="Barry K."/>
            <person name="LaButti K."/>
            <person name="Viragh M."/>
            <person name="Koriabine M."/>
            <person name="Yan M."/>
            <person name="Riley R."/>
            <person name="Champramary S."/>
            <person name="Plett K.L."/>
            <person name="Tsai I.J."/>
            <person name="Slot J."/>
            <person name="Sipos G."/>
            <person name="Plett J."/>
            <person name="Nagy L.G."/>
            <person name="Grigoriev I.V."/>
        </authorList>
    </citation>
    <scope>NUCLEOTIDE SEQUENCE</scope>
    <source>
        <strain evidence="1">HWK02</strain>
    </source>
</reference>
<dbReference type="Gene3D" id="3.80.10.10">
    <property type="entry name" value="Ribonuclease Inhibitor"/>
    <property type="match status" value="1"/>
</dbReference>
<dbReference type="SUPFAM" id="SSF52047">
    <property type="entry name" value="RNI-like"/>
    <property type="match status" value="1"/>
</dbReference>
<accession>A0AA39Q492</accession>